<dbReference type="EMBL" id="CAJVCH010122494">
    <property type="protein sequence ID" value="CAG7725471.1"/>
    <property type="molecule type" value="Genomic_DNA"/>
</dbReference>
<gene>
    <name evidence="1" type="ORF">AFUS01_LOCUS14426</name>
</gene>
<evidence type="ECO:0000313" key="2">
    <source>
        <dbReference type="Proteomes" id="UP000708208"/>
    </source>
</evidence>
<keyword evidence="2" id="KW-1185">Reference proteome</keyword>
<reference evidence="1" key="1">
    <citation type="submission" date="2021-06" db="EMBL/GenBank/DDBJ databases">
        <authorList>
            <person name="Hodson N. C."/>
            <person name="Mongue J. A."/>
            <person name="Jaron S. K."/>
        </authorList>
    </citation>
    <scope>NUCLEOTIDE SEQUENCE</scope>
</reference>
<protein>
    <submittedName>
        <fullName evidence="1">Uncharacterized protein</fullName>
    </submittedName>
</protein>
<accession>A0A8J2JSL9</accession>
<dbReference type="AlphaFoldDB" id="A0A8J2JSL9"/>
<comment type="caution">
    <text evidence="1">The sequence shown here is derived from an EMBL/GenBank/DDBJ whole genome shotgun (WGS) entry which is preliminary data.</text>
</comment>
<proteinExistence type="predicted"/>
<name>A0A8J2JSL9_9HEXA</name>
<sequence>MTTFGMTITRDLMVLSILVIFVLTVSQRINIRSSTHPHGILQLLLDTEVEAGVLITILVEGTSSITRCVDECCRSYGTGMILCSPSPSPGNFAYFAPNLKQTHQIEQHLPGMASSAVIDELKDYILALNSFVIEAESKNIMTSHGKYCRGRSTTQEFCEKK</sequence>
<evidence type="ECO:0000313" key="1">
    <source>
        <dbReference type="EMBL" id="CAG7725471.1"/>
    </source>
</evidence>
<organism evidence="1 2">
    <name type="scientific">Allacma fusca</name>
    <dbReference type="NCBI Taxonomy" id="39272"/>
    <lineage>
        <taxon>Eukaryota</taxon>
        <taxon>Metazoa</taxon>
        <taxon>Ecdysozoa</taxon>
        <taxon>Arthropoda</taxon>
        <taxon>Hexapoda</taxon>
        <taxon>Collembola</taxon>
        <taxon>Symphypleona</taxon>
        <taxon>Sminthuridae</taxon>
        <taxon>Allacma</taxon>
    </lineage>
</organism>
<dbReference type="Proteomes" id="UP000708208">
    <property type="component" value="Unassembled WGS sequence"/>
</dbReference>